<accession>A0AAP2GNM6</accession>
<evidence type="ECO:0000313" key="4">
    <source>
        <dbReference type="Proteomes" id="UP001319200"/>
    </source>
</evidence>
<protein>
    <submittedName>
        <fullName evidence="3">Prolyl oligopeptidase family serine peptidase</fullName>
    </submittedName>
</protein>
<sequence length="241" mass="27289">MKTIFSLIGAFILSIATQAQSPLTEKYHGYSENTFRSMPYGFFKPVAYDPKRSYPLIVYLHGSNDLVSRDLLWYQENIQKQYPCFVLTSKCKESNQGWGNTWSEKHTDATAKTLALLDSLVKQYNIDTNRLYLYGISMGGFGVFSILSKNPGKFAAAYAICGGSNAQAARNLLQTPLWIFHGTDDDIVPVYLSRDVYHEIVRLGGKKVKYTEYPGVKHNSWENVGKEQSLPAWLFSQRKGL</sequence>
<reference evidence="3 4" key="1">
    <citation type="submission" date="2021-05" db="EMBL/GenBank/DDBJ databases">
        <title>A Polyphasic approach of four new species of the genus Ohtaekwangia: Ohtaekwangia histidinii sp. nov., Ohtaekwangia cretensis sp. nov., Ohtaekwangia indiensis sp. nov., Ohtaekwangia reichenbachii sp. nov. from diverse environment.</title>
        <authorList>
            <person name="Octaviana S."/>
        </authorList>
    </citation>
    <scope>NUCLEOTIDE SEQUENCE [LARGE SCALE GENOMIC DNA]</scope>
    <source>
        <strain evidence="3 4">PWU4</strain>
    </source>
</reference>
<dbReference type="Gene3D" id="3.40.50.1820">
    <property type="entry name" value="alpha/beta hydrolase"/>
    <property type="match status" value="1"/>
</dbReference>
<gene>
    <name evidence="3" type="ORF">KK083_09180</name>
</gene>
<keyword evidence="4" id="KW-1185">Reference proteome</keyword>
<feature type="chain" id="PRO_5043018091" evidence="2">
    <location>
        <begin position="22"/>
        <end position="241"/>
    </location>
</feature>
<comment type="caution">
    <text evidence="3">The sequence shown here is derived from an EMBL/GenBank/DDBJ whole genome shotgun (WGS) entry which is preliminary data.</text>
</comment>
<evidence type="ECO:0000256" key="2">
    <source>
        <dbReference type="SAM" id="SignalP"/>
    </source>
</evidence>
<dbReference type="RefSeq" id="WP_254162726.1">
    <property type="nucleotide sequence ID" value="NZ_JAHESF010000007.1"/>
</dbReference>
<dbReference type="EMBL" id="JAHESF010000007">
    <property type="protein sequence ID" value="MBT1697045.1"/>
    <property type="molecule type" value="Genomic_DNA"/>
</dbReference>
<dbReference type="PANTHER" id="PTHR43037">
    <property type="entry name" value="UNNAMED PRODUCT-RELATED"/>
    <property type="match status" value="1"/>
</dbReference>
<evidence type="ECO:0000313" key="3">
    <source>
        <dbReference type="EMBL" id="MBT1697045.1"/>
    </source>
</evidence>
<dbReference type="InterPro" id="IPR000801">
    <property type="entry name" value="Esterase-like"/>
</dbReference>
<dbReference type="InterPro" id="IPR050955">
    <property type="entry name" value="Plant_Biomass_Hydrol_Est"/>
</dbReference>
<dbReference type="Pfam" id="PF00756">
    <property type="entry name" value="Esterase"/>
    <property type="match status" value="1"/>
</dbReference>
<dbReference type="Proteomes" id="UP001319200">
    <property type="component" value="Unassembled WGS sequence"/>
</dbReference>
<dbReference type="InterPro" id="IPR029058">
    <property type="entry name" value="AB_hydrolase_fold"/>
</dbReference>
<dbReference type="PANTHER" id="PTHR43037:SF1">
    <property type="entry name" value="BLL1128 PROTEIN"/>
    <property type="match status" value="1"/>
</dbReference>
<proteinExistence type="predicted"/>
<dbReference type="SUPFAM" id="SSF53474">
    <property type="entry name" value="alpha/beta-Hydrolases"/>
    <property type="match status" value="1"/>
</dbReference>
<evidence type="ECO:0000256" key="1">
    <source>
        <dbReference type="ARBA" id="ARBA00022729"/>
    </source>
</evidence>
<keyword evidence="1 2" id="KW-0732">Signal</keyword>
<dbReference type="AlphaFoldDB" id="A0AAP2GNM6"/>
<name>A0AAP2GNM6_9BACT</name>
<organism evidence="3 4">
    <name type="scientific">Chryseosolibacter histidini</name>
    <dbReference type="NCBI Taxonomy" id="2782349"/>
    <lineage>
        <taxon>Bacteria</taxon>
        <taxon>Pseudomonadati</taxon>
        <taxon>Bacteroidota</taxon>
        <taxon>Cytophagia</taxon>
        <taxon>Cytophagales</taxon>
        <taxon>Chryseotaleaceae</taxon>
        <taxon>Chryseosolibacter</taxon>
    </lineage>
</organism>
<feature type="signal peptide" evidence="2">
    <location>
        <begin position="1"/>
        <end position="21"/>
    </location>
</feature>